<organism evidence="1">
    <name type="scientific">Candidatus Thiothrix putei</name>
    <dbReference type="NCBI Taxonomy" id="3080811"/>
    <lineage>
        <taxon>Bacteria</taxon>
        <taxon>Pseudomonadati</taxon>
        <taxon>Pseudomonadota</taxon>
        <taxon>Gammaproteobacteria</taxon>
        <taxon>Thiotrichales</taxon>
        <taxon>Thiotrichaceae</taxon>
        <taxon>Thiothrix</taxon>
    </lineage>
</organism>
<dbReference type="PANTHER" id="PTHR35370">
    <property type="entry name" value="CYTOPLASMIC PROTEIN-RELATED-RELATED"/>
    <property type="match status" value="1"/>
</dbReference>
<dbReference type="KEGG" id="tput:QJT81_21895"/>
<reference evidence="1" key="2">
    <citation type="submission" date="2023-04" db="EMBL/GenBank/DDBJ databases">
        <authorList>
            <person name="Beletskiy A.V."/>
            <person name="Mardanov A.V."/>
            <person name="Ravin N.V."/>
        </authorList>
    </citation>
    <scope>NUCLEOTIDE SEQUENCE</scope>
    <source>
        <strain evidence="1">GKL-02</strain>
    </source>
</reference>
<sequence>MHPKMRDYYEKELNYLRGMGKEFADQFPGVAQRLDLGRFECADPYVERLLEGFAFLTARIQLQMDAEFPGFTQYLLNMVYPHYLSPTPSMTILRMTPDLDGGVTAAGFPLPKGMRLFTDVGLEGQSRCEFRTSRDVTLWPVQVIQVEYLTAAEAGYYPLPRQPPAKAGIRLRLQVANGIPWREMPLDDLVFYLDGGRETTGRVYELLAAHTQALVLQPVVPAGQSPAWRQVLPADNVQPLGFAQEEALLPYTDVSFQGYRLLQEYFAFPERFLFIRLSGLQAAVQRLGNEEALEIVCLFQDKNDGLKGWLNTSNVVLNCVPAINLFPRRADRVHVAAVSREQHVIVDRTHAQDYEVYAITDVVGFDSNLQEQQRFRSFYDCRGEHKAGNAYYTWRRVPHLPPLTKQAGRHYQGSEVYLSLVDSTAAPYAPDLKQLGVSVLCTNRDAPLYTFQHKGQVRFTLDASAPVKQVESLAGPSTPLPAHPDGEHAWRLINHLSLNYLSLLDTDDKQGAAALRSLLRLYANMSEASVRKQVDDGILKINSRPVVRRIPGSGPIAFGRGVEIALQCQESAFDGLGAFLLGSVLEKFFAKYVSINSFTQMSLNTVERGEVMRWPIRTGTTPIL</sequence>
<dbReference type="AlphaFoldDB" id="A0AA95HGK3"/>
<dbReference type="Pfam" id="PF05947">
    <property type="entry name" value="T6SS_TssF"/>
    <property type="match status" value="1"/>
</dbReference>
<dbReference type="PIRSF" id="PIRSF028304">
    <property type="entry name" value="UCP028304"/>
    <property type="match status" value="1"/>
</dbReference>
<evidence type="ECO:0000313" key="1">
    <source>
        <dbReference type="EMBL" id="WGZ94391.1"/>
    </source>
</evidence>
<name>A0AA95HGK3_9GAMM</name>
<dbReference type="NCBIfam" id="TIGR03359">
    <property type="entry name" value="VI_chp_6"/>
    <property type="match status" value="1"/>
</dbReference>
<accession>A0AA95HGK3</accession>
<dbReference type="InterPro" id="IPR010272">
    <property type="entry name" value="T6SS_TssF"/>
</dbReference>
<protein>
    <submittedName>
        <fullName evidence="1">Type VI secretion system baseplate subunit TssF</fullName>
    </submittedName>
</protein>
<proteinExistence type="predicted"/>
<dbReference type="EMBL" id="CP124756">
    <property type="protein sequence ID" value="WGZ94391.1"/>
    <property type="molecule type" value="Genomic_DNA"/>
</dbReference>
<gene>
    <name evidence="1" type="primary">tssF</name>
    <name evidence="1" type="ORF">QJT81_21895</name>
</gene>
<reference evidence="1" key="1">
    <citation type="journal article" date="2023" name="Int. J. Mol. Sci.">
        <title>Metagenomics Revealed a New Genus 'Candidatus Thiocaldithrix dubininis' gen. nov., sp. nov. and a New Species 'Candidatus Thiothrix putei' sp. nov. in the Family Thiotrichaceae, Some Members of Which Have Traits of Both Na+- and H+-Motive Energetics.</title>
        <authorList>
            <person name="Ravin N.V."/>
            <person name="Muntyan M.S."/>
            <person name="Smolyakov D.D."/>
            <person name="Rudenko T.S."/>
            <person name="Beletsky A.V."/>
            <person name="Mardanov A.V."/>
            <person name="Grabovich M.Y."/>
        </authorList>
    </citation>
    <scope>NUCLEOTIDE SEQUENCE</scope>
    <source>
        <strain evidence="1">GKL-02</strain>
    </source>
</reference>
<dbReference type="PANTHER" id="PTHR35370:SF1">
    <property type="entry name" value="TYPE VI SECRETION SYSTEM COMPONENT TSSF1"/>
    <property type="match status" value="1"/>
</dbReference>
<dbReference type="Proteomes" id="UP001301326">
    <property type="component" value="Chromosome"/>
</dbReference>